<gene>
    <name evidence="2" type="ORF">MONAX_5E006234</name>
</gene>
<evidence type="ECO:0000313" key="2">
    <source>
        <dbReference type="EMBL" id="VTJ89789.1"/>
    </source>
</evidence>
<protein>
    <submittedName>
        <fullName evidence="2">Uncharacterized protein</fullName>
    </submittedName>
</protein>
<feature type="region of interest" description="Disordered" evidence="1">
    <location>
        <begin position="1"/>
        <end position="158"/>
    </location>
</feature>
<dbReference type="Proteomes" id="UP000335636">
    <property type="component" value="Unassembled WGS sequence"/>
</dbReference>
<name>A0A5E4DAJ8_MARMO</name>
<organism evidence="2 3">
    <name type="scientific">Marmota monax</name>
    <name type="common">Woodchuck</name>
    <dbReference type="NCBI Taxonomy" id="9995"/>
    <lineage>
        <taxon>Eukaryota</taxon>
        <taxon>Metazoa</taxon>
        <taxon>Chordata</taxon>
        <taxon>Craniata</taxon>
        <taxon>Vertebrata</taxon>
        <taxon>Euteleostomi</taxon>
        <taxon>Mammalia</taxon>
        <taxon>Eutheria</taxon>
        <taxon>Euarchontoglires</taxon>
        <taxon>Glires</taxon>
        <taxon>Rodentia</taxon>
        <taxon>Sciuromorpha</taxon>
        <taxon>Sciuridae</taxon>
        <taxon>Xerinae</taxon>
        <taxon>Marmotini</taxon>
        <taxon>Marmota</taxon>
    </lineage>
</organism>
<reference evidence="2" key="1">
    <citation type="submission" date="2019-04" db="EMBL/GenBank/DDBJ databases">
        <authorList>
            <person name="Alioto T."/>
            <person name="Alioto T."/>
        </authorList>
    </citation>
    <scope>NUCLEOTIDE SEQUENCE [LARGE SCALE GENOMIC DNA]</scope>
</reference>
<evidence type="ECO:0000313" key="3">
    <source>
        <dbReference type="Proteomes" id="UP000335636"/>
    </source>
</evidence>
<feature type="compositionally biased region" description="Basic and acidic residues" evidence="1">
    <location>
        <begin position="99"/>
        <end position="118"/>
    </location>
</feature>
<proteinExistence type="predicted"/>
<accession>A0A5E4DAJ8</accession>
<dbReference type="EMBL" id="CABDUW010003819">
    <property type="protein sequence ID" value="VTJ89789.1"/>
    <property type="molecule type" value="Genomic_DNA"/>
</dbReference>
<comment type="caution">
    <text evidence="2">The sequence shown here is derived from an EMBL/GenBank/DDBJ whole genome shotgun (WGS) entry which is preliminary data.</text>
</comment>
<dbReference type="AlphaFoldDB" id="A0A5E4DAJ8"/>
<sequence>MGGKPDATTGKHDSSAALQHAYTDPPPAPHGARRPPRPVSVLGTCREATNPGQSDELTDKRPRCSDRQRDKLEGNDHPPTRGSAGRKRTEGGEQPDPNGHAREAVGHGRPLWLREPHSSRRPSGPNTAQRSGRPRQAPLRGRTGSASCCPARRELQLP</sequence>
<keyword evidence="3" id="KW-1185">Reference proteome</keyword>
<feature type="compositionally biased region" description="Basic and acidic residues" evidence="1">
    <location>
        <begin position="57"/>
        <end position="79"/>
    </location>
</feature>
<evidence type="ECO:0000256" key="1">
    <source>
        <dbReference type="SAM" id="MobiDB-lite"/>
    </source>
</evidence>